<feature type="non-terminal residue" evidence="2">
    <location>
        <position position="61"/>
    </location>
</feature>
<feature type="chain" id="PRO_5044886116" evidence="1">
    <location>
        <begin position="21"/>
        <end position="61"/>
    </location>
</feature>
<evidence type="ECO:0000256" key="1">
    <source>
        <dbReference type="SAM" id="SignalP"/>
    </source>
</evidence>
<dbReference type="EMBL" id="CAUOFW020009869">
    <property type="protein sequence ID" value="CAK9187261.1"/>
    <property type="molecule type" value="Genomic_DNA"/>
</dbReference>
<gene>
    <name evidence="2" type="ORF">ILEXP_LOCUS57769</name>
</gene>
<evidence type="ECO:0000313" key="3">
    <source>
        <dbReference type="Proteomes" id="UP001642360"/>
    </source>
</evidence>
<comment type="caution">
    <text evidence="2">The sequence shown here is derived from an EMBL/GenBank/DDBJ whole genome shotgun (WGS) entry which is preliminary data.</text>
</comment>
<proteinExistence type="predicted"/>
<evidence type="ECO:0000313" key="2">
    <source>
        <dbReference type="EMBL" id="CAK9187261.1"/>
    </source>
</evidence>
<reference evidence="2 3" key="1">
    <citation type="submission" date="2024-02" db="EMBL/GenBank/DDBJ databases">
        <authorList>
            <person name="Vignale AGUSTIN F."/>
            <person name="Sosa J E."/>
            <person name="Modenutti C."/>
        </authorList>
    </citation>
    <scope>NUCLEOTIDE SEQUENCE [LARGE SCALE GENOMIC DNA]</scope>
</reference>
<sequence length="61" mass="6968">MCSLLSRWWRLCTLVEDVLVAGGGCGRWWRICSLVDAVVAGGWFSDDLPRRRVAEEEERAE</sequence>
<dbReference type="Proteomes" id="UP001642360">
    <property type="component" value="Unassembled WGS sequence"/>
</dbReference>
<accession>A0ABC8V1Q0</accession>
<dbReference type="AlphaFoldDB" id="A0ABC8V1Q0"/>
<feature type="signal peptide" evidence="1">
    <location>
        <begin position="1"/>
        <end position="20"/>
    </location>
</feature>
<name>A0ABC8V1Q0_9AQUA</name>
<keyword evidence="1" id="KW-0732">Signal</keyword>
<protein>
    <submittedName>
        <fullName evidence="2">Uncharacterized protein</fullName>
    </submittedName>
</protein>
<keyword evidence="3" id="KW-1185">Reference proteome</keyword>
<organism evidence="2 3">
    <name type="scientific">Ilex paraguariensis</name>
    <name type="common">yerba mate</name>
    <dbReference type="NCBI Taxonomy" id="185542"/>
    <lineage>
        <taxon>Eukaryota</taxon>
        <taxon>Viridiplantae</taxon>
        <taxon>Streptophyta</taxon>
        <taxon>Embryophyta</taxon>
        <taxon>Tracheophyta</taxon>
        <taxon>Spermatophyta</taxon>
        <taxon>Magnoliopsida</taxon>
        <taxon>eudicotyledons</taxon>
        <taxon>Gunneridae</taxon>
        <taxon>Pentapetalae</taxon>
        <taxon>asterids</taxon>
        <taxon>campanulids</taxon>
        <taxon>Aquifoliales</taxon>
        <taxon>Aquifoliaceae</taxon>
        <taxon>Ilex</taxon>
    </lineage>
</organism>